<feature type="domain" description="N-acetyltransferase" evidence="1">
    <location>
        <begin position="182"/>
        <end position="318"/>
    </location>
</feature>
<dbReference type="PROSITE" id="PS51186">
    <property type="entry name" value="GNAT"/>
    <property type="match status" value="1"/>
</dbReference>
<sequence length="339" mass="39281">MNKPIPQRKLSYSDFSDFDSDRPVFLTAQWFVLFSKLIPQPEWSSGLIATKDEKVGLPLRVKGNQAESLTNYYSSMFDVLGCHSKDDICRLIEENRKVLSAYSTINFLPLREEQVSVWKEALSQIGFKAEAYFHTVNWFEDGICGVEDYWARRPSRLKNTVKRKTKKLDKDPEYHWDVGVPETLAELQSKLKDYHSVYNDSWKQEEPHLDFINQMLELAWHLGQLRVGVLYHKNQAVAAQVWFVQEKTAYIFKLAYRNAYHGQSVGTVLSAAIFNYVIEKDSVTCIDFLTGDDDYKKDWMGSKRSLFGLICCNTKSLSGQVAWFKQLVSKKLKKHGNRD</sequence>
<proteinExistence type="predicted"/>
<keyword evidence="3" id="KW-1185">Reference proteome</keyword>
<accession>A0ABS8G332</accession>
<dbReference type="SUPFAM" id="SSF55729">
    <property type="entry name" value="Acyl-CoA N-acyltransferases (Nat)"/>
    <property type="match status" value="1"/>
</dbReference>
<dbReference type="RefSeq" id="WP_229156789.1">
    <property type="nucleotide sequence ID" value="NZ_JAJEWP010000001.1"/>
</dbReference>
<dbReference type="InterPro" id="IPR000182">
    <property type="entry name" value="GNAT_dom"/>
</dbReference>
<protein>
    <submittedName>
        <fullName evidence="2">GNAT family N-acetyltransferase</fullName>
    </submittedName>
</protein>
<organism evidence="2 3">
    <name type="scientific">Fluctibacter halophilus</name>
    <dbReference type="NCBI Taxonomy" id="226011"/>
    <lineage>
        <taxon>Bacteria</taxon>
        <taxon>Pseudomonadati</taxon>
        <taxon>Pseudomonadota</taxon>
        <taxon>Gammaproteobacteria</taxon>
        <taxon>Alteromonadales</taxon>
        <taxon>Alteromonadaceae</taxon>
        <taxon>Fluctibacter</taxon>
    </lineage>
</organism>
<name>A0ABS8G332_9ALTE</name>
<dbReference type="InterPro" id="IPR038740">
    <property type="entry name" value="BioF2-like_GNAT_dom"/>
</dbReference>
<comment type="caution">
    <text evidence="2">The sequence shown here is derived from an EMBL/GenBank/DDBJ whole genome shotgun (WGS) entry which is preliminary data.</text>
</comment>
<dbReference type="Pfam" id="PF13480">
    <property type="entry name" value="Acetyltransf_6"/>
    <property type="match status" value="1"/>
</dbReference>
<reference evidence="2 3" key="1">
    <citation type="submission" date="2021-10" db="EMBL/GenBank/DDBJ databases">
        <title>Draft genome of Aestuariibacter halophilus JC2043.</title>
        <authorList>
            <person name="Emsley S.A."/>
            <person name="Pfannmuller K.M."/>
            <person name="Ushijima B."/>
            <person name="Saw J.H."/>
            <person name="Videau P."/>
        </authorList>
    </citation>
    <scope>NUCLEOTIDE SEQUENCE [LARGE SCALE GENOMIC DNA]</scope>
    <source>
        <strain evidence="2 3">JC2043</strain>
    </source>
</reference>
<gene>
    <name evidence="2" type="ORF">LJ739_01300</name>
</gene>
<dbReference type="Gene3D" id="3.40.630.30">
    <property type="match status" value="1"/>
</dbReference>
<dbReference type="InterPro" id="IPR016181">
    <property type="entry name" value="Acyl_CoA_acyltransferase"/>
</dbReference>
<dbReference type="EMBL" id="JAJEWP010000001">
    <property type="protein sequence ID" value="MCC2614873.1"/>
    <property type="molecule type" value="Genomic_DNA"/>
</dbReference>
<dbReference type="Proteomes" id="UP001520878">
    <property type="component" value="Unassembled WGS sequence"/>
</dbReference>
<evidence type="ECO:0000313" key="2">
    <source>
        <dbReference type="EMBL" id="MCC2614873.1"/>
    </source>
</evidence>
<evidence type="ECO:0000313" key="3">
    <source>
        <dbReference type="Proteomes" id="UP001520878"/>
    </source>
</evidence>
<evidence type="ECO:0000259" key="1">
    <source>
        <dbReference type="PROSITE" id="PS51186"/>
    </source>
</evidence>